<reference evidence="9 10" key="1">
    <citation type="submission" date="2019-12" db="EMBL/GenBank/DDBJ databases">
        <title>Nocardia macrotermitis sp. nov. and Nocardia aurantia sp. nov., isolated from the gut of the fungus growing-termite Macrotermes natalensis.</title>
        <authorList>
            <person name="Christine B."/>
            <person name="Rene B."/>
        </authorList>
    </citation>
    <scope>NUCLEOTIDE SEQUENCE [LARGE SCALE GENOMIC DNA]</scope>
    <source>
        <strain evidence="9 10">DSM 102126</strain>
    </source>
</reference>
<dbReference type="AlphaFoldDB" id="A0A6I4W2F0"/>
<comment type="caution">
    <text evidence="9">The sequence shown here is derived from an EMBL/GenBank/DDBJ whole genome shotgun (WGS) entry which is preliminary data.</text>
</comment>
<keyword evidence="7" id="KW-0003">3Fe-4S</keyword>
<evidence type="ECO:0000313" key="9">
    <source>
        <dbReference type="EMBL" id="MXQ63518.1"/>
    </source>
</evidence>
<proteinExistence type="predicted"/>
<evidence type="ECO:0000256" key="6">
    <source>
        <dbReference type="ARBA" id="ARBA00023014"/>
    </source>
</evidence>
<dbReference type="PANTHER" id="PTHR36923:SF3">
    <property type="entry name" value="FERREDOXIN"/>
    <property type="match status" value="1"/>
</dbReference>
<keyword evidence="6 8" id="KW-0411">Iron-sulfur</keyword>
<evidence type="ECO:0000256" key="8">
    <source>
        <dbReference type="RuleBase" id="RU368020"/>
    </source>
</evidence>
<keyword evidence="3 8" id="KW-0479">Metal-binding</keyword>
<dbReference type="GO" id="GO:0009055">
    <property type="term" value="F:electron transfer activity"/>
    <property type="evidence" value="ECO:0007669"/>
    <property type="project" value="UniProtKB-UniRule"/>
</dbReference>
<comment type="function">
    <text evidence="8">Ferredoxins are iron-sulfur proteins that transfer electrons in a wide variety of metabolic reactions.</text>
</comment>
<name>A0A6I4W2F0_9ACTN</name>
<evidence type="ECO:0000256" key="1">
    <source>
        <dbReference type="ARBA" id="ARBA00001927"/>
    </source>
</evidence>
<organism evidence="9 10">
    <name type="scientific">Actinomadura rayongensis</name>
    <dbReference type="NCBI Taxonomy" id="1429076"/>
    <lineage>
        <taxon>Bacteria</taxon>
        <taxon>Bacillati</taxon>
        <taxon>Actinomycetota</taxon>
        <taxon>Actinomycetes</taxon>
        <taxon>Streptosporangiales</taxon>
        <taxon>Thermomonosporaceae</taxon>
        <taxon>Actinomadura</taxon>
    </lineage>
</organism>
<dbReference type="OrthoDB" id="4557285at2"/>
<dbReference type="GO" id="GO:0051538">
    <property type="term" value="F:3 iron, 4 sulfur cluster binding"/>
    <property type="evidence" value="ECO:0007669"/>
    <property type="project" value="UniProtKB-KW"/>
</dbReference>
<dbReference type="InterPro" id="IPR001080">
    <property type="entry name" value="3Fe4S_ferredoxin"/>
</dbReference>
<keyword evidence="10" id="KW-1185">Reference proteome</keyword>
<comment type="cofactor">
    <cofactor evidence="1">
        <name>[3Fe-4S] cluster</name>
        <dbReference type="ChEBI" id="CHEBI:21137"/>
    </cofactor>
</comment>
<keyword evidence="2 8" id="KW-0813">Transport</keyword>
<dbReference type="InterPro" id="IPR051269">
    <property type="entry name" value="Fe-S_cluster_ET"/>
</dbReference>
<evidence type="ECO:0000256" key="4">
    <source>
        <dbReference type="ARBA" id="ARBA00022982"/>
    </source>
</evidence>
<gene>
    <name evidence="9" type="ORF">GQ466_05700</name>
</gene>
<accession>A0A6I4W2F0</accession>
<dbReference type="Gene3D" id="3.30.70.20">
    <property type="match status" value="1"/>
</dbReference>
<evidence type="ECO:0000313" key="10">
    <source>
        <dbReference type="Proteomes" id="UP000431901"/>
    </source>
</evidence>
<protein>
    <recommendedName>
        <fullName evidence="8">Ferredoxin</fullName>
    </recommendedName>
</protein>
<sequence>MTAGPWDVEVDRAVCIGSGVCAGTVPGLFRIESGRARAVRENGVPADDLIVDAALNCPALAITVRQAGTGTVIAPDDADGG</sequence>
<keyword evidence="4 8" id="KW-0249">Electron transport</keyword>
<dbReference type="PANTHER" id="PTHR36923">
    <property type="entry name" value="FERREDOXIN"/>
    <property type="match status" value="1"/>
</dbReference>
<dbReference type="GO" id="GO:0005506">
    <property type="term" value="F:iron ion binding"/>
    <property type="evidence" value="ECO:0007669"/>
    <property type="project" value="UniProtKB-UniRule"/>
</dbReference>
<keyword evidence="5 8" id="KW-0408">Iron</keyword>
<dbReference type="Pfam" id="PF13370">
    <property type="entry name" value="Fer4_13"/>
    <property type="match status" value="1"/>
</dbReference>
<dbReference type="EMBL" id="WUTW01000001">
    <property type="protein sequence ID" value="MXQ63518.1"/>
    <property type="molecule type" value="Genomic_DNA"/>
</dbReference>
<evidence type="ECO:0000256" key="2">
    <source>
        <dbReference type="ARBA" id="ARBA00022448"/>
    </source>
</evidence>
<dbReference type="Proteomes" id="UP000431901">
    <property type="component" value="Unassembled WGS sequence"/>
</dbReference>
<evidence type="ECO:0000256" key="3">
    <source>
        <dbReference type="ARBA" id="ARBA00022723"/>
    </source>
</evidence>
<evidence type="ECO:0000256" key="5">
    <source>
        <dbReference type="ARBA" id="ARBA00023004"/>
    </source>
</evidence>
<dbReference type="PRINTS" id="PR00352">
    <property type="entry name" value="3FE4SFRDOXIN"/>
</dbReference>
<dbReference type="SUPFAM" id="SSF54862">
    <property type="entry name" value="4Fe-4S ferredoxins"/>
    <property type="match status" value="1"/>
</dbReference>
<evidence type="ECO:0000256" key="7">
    <source>
        <dbReference type="ARBA" id="ARBA00023291"/>
    </source>
</evidence>